<dbReference type="InterPro" id="IPR037524">
    <property type="entry name" value="PA14/GLEYA"/>
</dbReference>
<dbReference type="EMBL" id="QXDJ01000001">
    <property type="protein sequence ID" value="RII36124.1"/>
    <property type="molecule type" value="Genomic_DNA"/>
</dbReference>
<sequence>MLLTQLILQLNLEINEKGDDGMNIIIKLNKKFISFFLVAMMISTMIFTGQKAVASTTGLTVSVNDSSNQSIPQYTNGGGTNSNKIFSSPVRLAANAMAKISYNFTNATMAKYKFVNASDVTNIPQFPQDSTMTNINLPAPNSHDAYANDIGDKGTISTMQYVYAGNPSSASSSAQLTRDVSFGTPLSSTMLVQKAIQGSDIPSYNLSGSTAFLPDTAVYTGSSKSKTSTYYVWNPFNKYYMKSNKNAAWKAMKFWGYFSPEKTGYYKLGAKSDDGAYGYVIVNGQTKEFVNDWSINSAFDRSNNNPIYLSANSYYPIYMEWYEGCPTNAAFVPRYEYSSNSSTSGFSSWADIPQNYFYSSKTTTPGTIPGAYFGDVSGIPFPTQDGIYYIATKFVSGEGTTSGLYGPFIIDKTPPTISNLSVVSDYPSNNKKAGLGNTLTITFKASEPLQANPQILIGGYVASVISYTKDSNENYTATVKIGSDGSINSSGDKITQTGSINVQIANYSDLSGNVGLPVQDSSVTFINATGITLTLTQNTTALTNGNITITANATASGSGNSIKTIKWAAGSQSVNYFTAGGTSIYDSSISGNKSTAQSTFNVNTNGVYTVYSTDSNGNIAVQTIDIENIFVAKPVITSPTNGTVTNNNTPTITGTAVANSTVKVYDGATLIGTANADVSGNWTLIPTTALSDGAHTITATATSGTGNVSSPSDAVNITIDKTPPVLTLSQGSTASTNGTVTITATATDNVAVASITKPDNIVATGSSTTYTVSTNGTYTFTATDTAGNVTTQSININNIVISGTNDTSFPNISASLNSVSPNPAKSSDEITVKYGIKADDFSLLSGKIDEAEVLVDMSQAMKSNPGQRFSELQNGFVNQVINDSNLSGIKLGVVGYNDSVYIGTRSNYSDPKSSVMKQTNENLSDIDKTNFLPLYNLNDANTKDGYRQFYQEDKNIKNNISNNDERQFGSALKVADNILTNYGTSGAKKAIIIVSSGNLSYSDDQIKSIIGKGYKIIVLDISNSDNTNIKNTYMKLCGNDFGINGNYYKGTFNDGTNYNSVDADMKNVDASLKGITGVTTLSINDAKLNIDLGDNFKAVANGGLDGSGKVCTVTIPQINFTYDSTDGKWKQNGTVEVTFKVKSESGKYGQLGFGLYKNTDNTTRTSSSTISYTNFYNISVSKIIGTPTINITSSAPEITGPADGTITKNNRPTITGTADANSIVNVYDGTTLIGTVTADASGNWTLTPTTALSDGRHGITAAVTDAAGNVISPVSNNVNITIDTTAPTLTLVANTTNGKVTITAETTDSGSGVASITNVTATDEKPQGTVTNPTNSVINANNGKVTNSDGTLIFDSIITYTVSTNGTYEFTAKDNAGNTITQSIPIANIDTTAPEAPVITTPTNNTVTNDNTPTISGTAEANSTVKVYDGTTLIGTVTADGNGNWTLIPSTGLADGNHAITATATDAAGNVSPASSAVNITIDTTAPTLTLSASPITATNGMVTINAETTDGGSGVGSITNVTATNGKAEGTVTNPTNSVTNNGIVTNSDGTLISDSTITYTVSANGRYEFTATDNAGNTTTQSIDVNNINATVQGTVIDSTTKNPISGATVRVKNANGEIISSGTTGSDGKYTLNNIAAPASGVRVTIEATANDYGTQDFTQTLVGKVDAYTQNFSLNRYNLPSISLSQSPDAATYTNRSVVITATGSGGTNPVKDIILPNGTSVSGASAQYEVTSNGDYTFTVEDTEGRRAQATITINNIYATVQGTVRDASTNNIISGATVSVKNANGDTLFSMRTGSDGTYTFNSIVAPAAGIQVTIEAIANDYSAQSFSKILVGRVNGYEQNFSLTSTFQSSIIEAHGIYGGNGAVIAGGSKATKDIPVTMAMIVNAESSHPVINWSVDDNSKITVDNNSFKGYEILADNTIGSATSLTIDGNGNITGIAMQKDKKYLIVYTITPSVTGTITLTATADGTSRFPVALNVVNRPDLF</sequence>
<feature type="transmembrane region" description="Helical" evidence="1">
    <location>
        <begin position="32"/>
        <end position="49"/>
    </location>
</feature>
<dbReference type="Gene3D" id="2.60.40.1800">
    <property type="match status" value="2"/>
</dbReference>
<keyword evidence="1" id="KW-1133">Transmembrane helix</keyword>
<dbReference type="Proteomes" id="UP000265930">
    <property type="component" value="Unassembled WGS sequence"/>
</dbReference>
<dbReference type="InterPro" id="IPR002035">
    <property type="entry name" value="VWF_A"/>
</dbReference>
<dbReference type="Gene3D" id="2.60.40.10">
    <property type="entry name" value="Immunoglobulins"/>
    <property type="match status" value="2"/>
</dbReference>
<name>A0A399ISZ1_9CLOT</name>
<proteinExistence type="predicted"/>
<dbReference type="PROSITE" id="PS50234">
    <property type="entry name" value="VWFA"/>
    <property type="match status" value="1"/>
</dbReference>
<dbReference type="SUPFAM" id="SSF49464">
    <property type="entry name" value="Carboxypeptidase regulatory domain-like"/>
    <property type="match status" value="2"/>
</dbReference>
<dbReference type="InterPro" id="IPR044016">
    <property type="entry name" value="Big_13"/>
</dbReference>
<gene>
    <name evidence="4" type="ORF">D2A34_01755</name>
</gene>
<dbReference type="Pfam" id="PF13620">
    <property type="entry name" value="CarboxypepD_reg"/>
    <property type="match status" value="2"/>
</dbReference>
<evidence type="ECO:0000259" key="3">
    <source>
        <dbReference type="PROSITE" id="PS51820"/>
    </source>
</evidence>
<evidence type="ECO:0000259" key="2">
    <source>
        <dbReference type="PROSITE" id="PS50234"/>
    </source>
</evidence>
<organism evidence="4 5">
    <name type="scientific">Clostridium chromiireducens</name>
    <dbReference type="NCBI Taxonomy" id="225345"/>
    <lineage>
        <taxon>Bacteria</taxon>
        <taxon>Bacillati</taxon>
        <taxon>Bacillota</taxon>
        <taxon>Clostridia</taxon>
        <taxon>Eubacteriales</taxon>
        <taxon>Clostridiaceae</taxon>
        <taxon>Clostridium</taxon>
    </lineage>
</organism>
<dbReference type="PROSITE" id="PS51820">
    <property type="entry name" value="PA14"/>
    <property type="match status" value="1"/>
</dbReference>
<dbReference type="InterPro" id="IPR036465">
    <property type="entry name" value="vWFA_dom_sf"/>
</dbReference>
<evidence type="ECO:0008006" key="6">
    <source>
        <dbReference type="Google" id="ProtNLM"/>
    </source>
</evidence>
<feature type="domain" description="VWFA" evidence="2">
    <location>
        <begin position="850"/>
        <end position="1065"/>
    </location>
</feature>
<keyword evidence="1" id="KW-0812">Transmembrane</keyword>
<feature type="domain" description="PA14" evidence="3">
    <location>
        <begin position="197"/>
        <end position="349"/>
    </location>
</feature>
<dbReference type="Pfam" id="PF07691">
    <property type="entry name" value="PA14"/>
    <property type="match status" value="1"/>
</dbReference>
<dbReference type="SUPFAM" id="SSF53300">
    <property type="entry name" value="vWA-like"/>
    <property type="match status" value="1"/>
</dbReference>
<dbReference type="InterPro" id="IPR013783">
    <property type="entry name" value="Ig-like_fold"/>
</dbReference>
<dbReference type="NCBIfam" id="NF033510">
    <property type="entry name" value="Ca_tandemer"/>
    <property type="match status" value="3"/>
</dbReference>
<accession>A0A399ISZ1</accession>
<dbReference type="InterPro" id="IPR011658">
    <property type="entry name" value="PA14_dom"/>
</dbReference>
<evidence type="ECO:0000313" key="4">
    <source>
        <dbReference type="EMBL" id="RII36124.1"/>
    </source>
</evidence>
<evidence type="ECO:0000256" key="1">
    <source>
        <dbReference type="SAM" id="Phobius"/>
    </source>
</evidence>
<dbReference type="Gene3D" id="2.60.40.1120">
    <property type="entry name" value="Carboxypeptidase-like, regulatory domain"/>
    <property type="match status" value="2"/>
</dbReference>
<comment type="caution">
    <text evidence="4">The sequence shown here is derived from an EMBL/GenBank/DDBJ whole genome shotgun (WGS) entry which is preliminary data.</text>
</comment>
<protein>
    <recommendedName>
        <fullName evidence="6">VWA domain-containing protein</fullName>
    </recommendedName>
</protein>
<dbReference type="InterPro" id="IPR008969">
    <property type="entry name" value="CarboxyPept-like_regulatory"/>
</dbReference>
<keyword evidence="1" id="KW-0472">Membrane</keyword>
<evidence type="ECO:0000313" key="5">
    <source>
        <dbReference type="Proteomes" id="UP000265930"/>
    </source>
</evidence>
<reference evidence="4 5" key="1">
    <citation type="submission" date="2018-08" db="EMBL/GenBank/DDBJ databases">
        <title>Genome of Clostridium chromiireducens C1, DSM12136.</title>
        <authorList>
            <person name="Xing M."/>
            <person name="Wei Y."/>
            <person name="Ang E.L."/>
            <person name="Zhao H."/>
            <person name="Zhang Y."/>
        </authorList>
    </citation>
    <scope>NUCLEOTIDE SEQUENCE [LARGE SCALE GENOMIC DNA]</scope>
    <source>
        <strain evidence="4 5">C1</strain>
    </source>
</reference>
<dbReference type="Pfam" id="PF19077">
    <property type="entry name" value="Big_13"/>
    <property type="match status" value="3"/>
</dbReference>